<comment type="caution">
    <text evidence="2">The sequence shown here is derived from an EMBL/GenBank/DDBJ whole genome shotgun (WGS) entry which is preliminary data.</text>
</comment>
<organism evidence="2 3">
    <name type="scientific">Claviceps pusilla</name>
    <dbReference type="NCBI Taxonomy" id="123648"/>
    <lineage>
        <taxon>Eukaryota</taxon>
        <taxon>Fungi</taxon>
        <taxon>Dikarya</taxon>
        <taxon>Ascomycota</taxon>
        <taxon>Pezizomycotina</taxon>
        <taxon>Sordariomycetes</taxon>
        <taxon>Hypocreomycetidae</taxon>
        <taxon>Hypocreales</taxon>
        <taxon>Clavicipitaceae</taxon>
        <taxon>Claviceps</taxon>
    </lineage>
</organism>
<gene>
    <name evidence="2" type="ORF">E4U43_002759</name>
</gene>
<accession>A0A9P7N893</accession>
<feature type="compositionally biased region" description="Low complexity" evidence="1">
    <location>
        <begin position="91"/>
        <end position="101"/>
    </location>
</feature>
<proteinExistence type="predicted"/>
<feature type="region of interest" description="Disordered" evidence="1">
    <location>
        <begin position="90"/>
        <end position="115"/>
    </location>
</feature>
<protein>
    <submittedName>
        <fullName evidence="2">Uncharacterized protein</fullName>
    </submittedName>
</protein>
<sequence length="115" mass="12196">MKLPPARPRASSEAQSPDQSGLASDDEICAWSPSGWVVAGASPRAQLLDNWPWLAPACLKSHLRRGPEASWFPIPSTVIESIGLLLDDDSGTATSGTISSTPDQARVTESEPNTQ</sequence>
<evidence type="ECO:0000313" key="3">
    <source>
        <dbReference type="Proteomes" id="UP000748025"/>
    </source>
</evidence>
<keyword evidence="3" id="KW-1185">Reference proteome</keyword>
<feature type="compositionally biased region" description="Polar residues" evidence="1">
    <location>
        <begin position="12"/>
        <end position="22"/>
    </location>
</feature>
<name>A0A9P7N893_9HYPO</name>
<dbReference type="Proteomes" id="UP000748025">
    <property type="component" value="Unassembled WGS sequence"/>
</dbReference>
<evidence type="ECO:0000313" key="2">
    <source>
        <dbReference type="EMBL" id="KAG5996988.1"/>
    </source>
</evidence>
<reference evidence="2" key="1">
    <citation type="journal article" date="2020" name="bioRxiv">
        <title>Whole genome comparisons of ergot fungi reveals the divergence and evolution of species within the genus Claviceps are the result of varying mechanisms driving genome evolution and host range expansion.</title>
        <authorList>
            <person name="Wyka S.A."/>
            <person name="Mondo S.J."/>
            <person name="Liu M."/>
            <person name="Dettman J."/>
            <person name="Nalam V."/>
            <person name="Broders K.D."/>
        </authorList>
    </citation>
    <scope>NUCLEOTIDE SEQUENCE</scope>
    <source>
        <strain evidence="2">CCC 602</strain>
    </source>
</reference>
<dbReference type="AlphaFoldDB" id="A0A9P7N893"/>
<dbReference type="EMBL" id="SRPW01002002">
    <property type="protein sequence ID" value="KAG5996988.1"/>
    <property type="molecule type" value="Genomic_DNA"/>
</dbReference>
<evidence type="ECO:0000256" key="1">
    <source>
        <dbReference type="SAM" id="MobiDB-lite"/>
    </source>
</evidence>
<feature type="region of interest" description="Disordered" evidence="1">
    <location>
        <begin position="1"/>
        <end position="26"/>
    </location>
</feature>